<evidence type="ECO:0000313" key="3">
    <source>
        <dbReference type="Proteomes" id="UP001500751"/>
    </source>
</evidence>
<dbReference type="InterPro" id="IPR045596">
    <property type="entry name" value="DUF6459"/>
</dbReference>
<feature type="compositionally biased region" description="Acidic residues" evidence="1">
    <location>
        <begin position="41"/>
        <end position="60"/>
    </location>
</feature>
<organism evidence="2 3">
    <name type="scientific">Catenulispora yoronensis</name>
    <dbReference type="NCBI Taxonomy" id="450799"/>
    <lineage>
        <taxon>Bacteria</taxon>
        <taxon>Bacillati</taxon>
        <taxon>Actinomycetota</taxon>
        <taxon>Actinomycetes</taxon>
        <taxon>Catenulisporales</taxon>
        <taxon>Catenulisporaceae</taxon>
        <taxon>Catenulispora</taxon>
    </lineage>
</organism>
<reference evidence="2 3" key="1">
    <citation type="journal article" date="2019" name="Int. J. Syst. Evol. Microbiol.">
        <title>The Global Catalogue of Microorganisms (GCM) 10K type strain sequencing project: providing services to taxonomists for standard genome sequencing and annotation.</title>
        <authorList>
            <consortium name="The Broad Institute Genomics Platform"/>
            <consortium name="The Broad Institute Genome Sequencing Center for Infectious Disease"/>
            <person name="Wu L."/>
            <person name="Ma J."/>
        </authorList>
    </citation>
    <scope>NUCLEOTIDE SEQUENCE [LARGE SCALE GENOMIC DNA]</scope>
    <source>
        <strain evidence="2 3">JCM 16014</strain>
    </source>
</reference>
<evidence type="ECO:0000256" key="1">
    <source>
        <dbReference type="SAM" id="MobiDB-lite"/>
    </source>
</evidence>
<name>A0ABN2VJ51_9ACTN</name>
<evidence type="ECO:0000313" key="2">
    <source>
        <dbReference type="EMBL" id="GAA2063566.1"/>
    </source>
</evidence>
<comment type="caution">
    <text evidence="2">The sequence shown here is derived from an EMBL/GenBank/DDBJ whole genome shotgun (WGS) entry which is preliminary data.</text>
</comment>
<dbReference type="Pfam" id="PF20060">
    <property type="entry name" value="DUF6459"/>
    <property type="match status" value="1"/>
</dbReference>
<proteinExistence type="predicted"/>
<sequence length="274" mass="29441">MAPTRSLRAVGTATLGARWHRDNRPDFPGIAIWLDATAEFELEDLPDEEAPDDEPPAEEPPDPHRTDPVPWLVDAGTPEYARIWPPLAGSGREPRPGLLVSVVRAGDVTVYPTPLPDPPAGAIARAMARLKRPTGAEAETAAETALLPGRQPDRPGILIAEVGPPDPAPPPKPQAAPRKDYTEVRALVGLLVEVLVGRRAPTQAAKWTTPEVRGKLRLPRFTRGATLKSVRLSDGGTGIEALALVRDGGRTRVVALRFDRADDARWQCTALQAG</sequence>
<protein>
    <submittedName>
        <fullName evidence="2">Uncharacterized protein</fullName>
    </submittedName>
</protein>
<feature type="region of interest" description="Disordered" evidence="1">
    <location>
        <begin position="41"/>
        <end position="73"/>
    </location>
</feature>
<dbReference type="EMBL" id="BAAAQN010000092">
    <property type="protein sequence ID" value="GAA2063566.1"/>
    <property type="molecule type" value="Genomic_DNA"/>
</dbReference>
<gene>
    <name evidence="2" type="ORF">GCM10009839_88590</name>
</gene>
<accession>A0ABN2VJ51</accession>
<dbReference type="RefSeq" id="WP_344671773.1">
    <property type="nucleotide sequence ID" value="NZ_BAAAQN010000092.1"/>
</dbReference>
<dbReference type="Proteomes" id="UP001500751">
    <property type="component" value="Unassembled WGS sequence"/>
</dbReference>
<keyword evidence="3" id="KW-1185">Reference proteome</keyword>